<dbReference type="Proteomes" id="UP000177202">
    <property type="component" value="Unassembled WGS sequence"/>
</dbReference>
<name>A0A1G2UN62_9BACT</name>
<sequence length="74" mass="8130">MNYFRFFFGTPARLFVWLVLVGLAIVVVAPGLLAQAFNRLLSEVLVPLMTLGIIYIGFRVILKGVFGGGKKGRS</sequence>
<protein>
    <submittedName>
        <fullName evidence="2">Uncharacterized protein</fullName>
    </submittedName>
</protein>
<keyword evidence="1" id="KW-0472">Membrane</keyword>
<gene>
    <name evidence="2" type="ORF">A3H60_01195</name>
</gene>
<dbReference type="EMBL" id="MHWP01000005">
    <property type="protein sequence ID" value="OHB10837.1"/>
    <property type="molecule type" value="Genomic_DNA"/>
</dbReference>
<proteinExistence type="predicted"/>
<organism evidence="2 3">
    <name type="scientific">Candidatus Zambryskibacteria bacterium RIFCSPLOWO2_02_FULL_44_12b</name>
    <dbReference type="NCBI Taxonomy" id="1802772"/>
    <lineage>
        <taxon>Bacteria</taxon>
        <taxon>Candidatus Zambryskiibacteriota</taxon>
    </lineage>
</organism>
<reference evidence="2 3" key="1">
    <citation type="journal article" date="2016" name="Nat. Commun.">
        <title>Thousands of microbial genomes shed light on interconnected biogeochemical processes in an aquifer system.</title>
        <authorList>
            <person name="Anantharaman K."/>
            <person name="Brown C.T."/>
            <person name="Hug L.A."/>
            <person name="Sharon I."/>
            <person name="Castelle C.J."/>
            <person name="Probst A.J."/>
            <person name="Thomas B.C."/>
            <person name="Singh A."/>
            <person name="Wilkins M.J."/>
            <person name="Karaoz U."/>
            <person name="Brodie E.L."/>
            <person name="Williams K.H."/>
            <person name="Hubbard S.S."/>
            <person name="Banfield J.F."/>
        </authorList>
    </citation>
    <scope>NUCLEOTIDE SEQUENCE [LARGE SCALE GENOMIC DNA]</scope>
</reference>
<keyword evidence="1" id="KW-1133">Transmembrane helix</keyword>
<comment type="caution">
    <text evidence="2">The sequence shown here is derived from an EMBL/GenBank/DDBJ whole genome shotgun (WGS) entry which is preliminary data.</text>
</comment>
<keyword evidence="1" id="KW-0812">Transmembrane</keyword>
<evidence type="ECO:0000313" key="3">
    <source>
        <dbReference type="Proteomes" id="UP000177202"/>
    </source>
</evidence>
<evidence type="ECO:0000313" key="2">
    <source>
        <dbReference type="EMBL" id="OHB10837.1"/>
    </source>
</evidence>
<evidence type="ECO:0000256" key="1">
    <source>
        <dbReference type="SAM" id="Phobius"/>
    </source>
</evidence>
<accession>A0A1G2UN62</accession>
<feature type="transmembrane region" description="Helical" evidence="1">
    <location>
        <begin position="44"/>
        <end position="62"/>
    </location>
</feature>
<dbReference type="AlphaFoldDB" id="A0A1G2UN62"/>